<organism evidence="5 6">
    <name type="scientific">Lutibaculum baratangense AMV1</name>
    <dbReference type="NCBI Taxonomy" id="631454"/>
    <lineage>
        <taxon>Bacteria</taxon>
        <taxon>Pseudomonadati</taxon>
        <taxon>Pseudomonadota</taxon>
        <taxon>Alphaproteobacteria</taxon>
        <taxon>Hyphomicrobiales</taxon>
        <taxon>Tepidamorphaceae</taxon>
        <taxon>Lutibaculum</taxon>
    </lineage>
</organism>
<comment type="caution">
    <text evidence="5">The sequence shown here is derived from an EMBL/GenBank/DDBJ whole genome shotgun (WGS) entry which is preliminary data.</text>
</comment>
<dbReference type="Gene3D" id="2.10.109.10">
    <property type="entry name" value="Umud Fragment, subunit A"/>
    <property type="match status" value="1"/>
</dbReference>
<dbReference type="AlphaFoldDB" id="V4RSN2"/>
<dbReference type="SUPFAM" id="SSF51306">
    <property type="entry name" value="LexA/Signal peptidase"/>
    <property type="match status" value="1"/>
</dbReference>
<dbReference type="STRING" id="631454.N177_0999"/>
<dbReference type="Pfam" id="PF00717">
    <property type="entry name" value="Peptidase_S24"/>
    <property type="match status" value="1"/>
</dbReference>
<evidence type="ECO:0000256" key="1">
    <source>
        <dbReference type="ARBA" id="ARBA00023015"/>
    </source>
</evidence>
<dbReference type="RefSeq" id="WP_023431144.1">
    <property type="nucleotide sequence ID" value="NZ_AWXZ01000016.1"/>
</dbReference>
<name>V4RSN2_9HYPH</name>
<reference evidence="5 6" key="1">
    <citation type="journal article" date="2014" name="Genome Announc.">
        <title>Draft Genome Sequence of Lutibaculum baratangense Strain AMV1T, Isolated from a Mud Volcano in Andamans, India.</title>
        <authorList>
            <person name="Singh A."/>
            <person name="Sreenivas A."/>
            <person name="Sathyanarayana Reddy G."/>
            <person name="Pinnaka A.K."/>
            <person name="Shivaji S."/>
        </authorList>
    </citation>
    <scope>NUCLEOTIDE SEQUENCE [LARGE SCALE GENOMIC DNA]</scope>
    <source>
        <strain evidence="5 6">AMV1</strain>
    </source>
</reference>
<dbReference type="CDD" id="cd06529">
    <property type="entry name" value="S24_LexA-like"/>
    <property type="match status" value="1"/>
</dbReference>
<keyword evidence="2" id="KW-0238">DNA-binding</keyword>
<gene>
    <name evidence="5" type="ORF">N177_0999</name>
</gene>
<sequence length="211" mass="22986">MLSHRQIWQAIDALAHRHALTPSGLAKRAGLDPTTFNKSKRQTADGRLRWPNTESISKILAATGTSIEDFMAFTRDVAGDLAPPRPVPLIGLAQAGHGGFFDDGGFPVGSGWDEVEFPAVSDAHAYALEVSGDSMLPLYRDGDVVIVSPAASVRRGDRVIVKTREGEVMAKILARRSARVVELHSINPAHEHRILPLSDVEWIARIIWASQ</sequence>
<evidence type="ECO:0000313" key="6">
    <source>
        <dbReference type="Proteomes" id="UP000017819"/>
    </source>
</evidence>
<dbReference type="Proteomes" id="UP000017819">
    <property type="component" value="Unassembled WGS sequence"/>
</dbReference>
<dbReference type="OrthoDB" id="9792157at2"/>
<feature type="domain" description="Peptidase S24/S26A/S26B/S26C" evidence="4">
    <location>
        <begin position="88"/>
        <end position="207"/>
    </location>
</feature>
<dbReference type="InterPro" id="IPR039418">
    <property type="entry name" value="LexA-like"/>
</dbReference>
<dbReference type="eggNOG" id="COG2932">
    <property type="taxonomic scope" value="Bacteria"/>
</dbReference>
<dbReference type="PANTHER" id="PTHR40661:SF3">
    <property type="entry name" value="FELS-1 PROPHAGE TRANSCRIPTIONAL REGULATOR"/>
    <property type="match status" value="1"/>
</dbReference>
<keyword evidence="3" id="KW-0804">Transcription</keyword>
<keyword evidence="1" id="KW-0805">Transcription regulation</keyword>
<dbReference type="EMBL" id="AWXZ01000016">
    <property type="protein sequence ID" value="ESR26140.1"/>
    <property type="molecule type" value="Genomic_DNA"/>
</dbReference>
<dbReference type="PANTHER" id="PTHR40661">
    <property type="match status" value="1"/>
</dbReference>
<dbReference type="InterPro" id="IPR036286">
    <property type="entry name" value="LexA/Signal_pep-like_sf"/>
</dbReference>
<protein>
    <submittedName>
        <fullName evidence="5">Phage repressor</fullName>
    </submittedName>
</protein>
<proteinExistence type="predicted"/>
<accession>V4RSN2</accession>
<dbReference type="InterPro" id="IPR015927">
    <property type="entry name" value="Peptidase_S24_S26A/B/C"/>
</dbReference>
<evidence type="ECO:0000259" key="4">
    <source>
        <dbReference type="Pfam" id="PF00717"/>
    </source>
</evidence>
<evidence type="ECO:0000313" key="5">
    <source>
        <dbReference type="EMBL" id="ESR26140.1"/>
    </source>
</evidence>
<evidence type="ECO:0000256" key="3">
    <source>
        <dbReference type="ARBA" id="ARBA00023163"/>
    </source>
</evidence>
<dbReference type="GO" id="GO:0003677">
    <property type="term" value="F:DNA binding"/>
    <property type="evidence" value="ECO:0007669"/>
    <property type="project" value="UniProtKB-KW"/>
</dbReference>
<keyword evidence="6" id="KW-1185">Reference proteome</keyword>
<evidence type="ECO:0000256" key="2">
    <source>
        <dbReference type="ARBA" id="ARBA00023125"/>
    </source>
</evidence>
<dbReference type="PATRIC" id="fig|631454.5.peg.985"/>